<evidence type="ECO:0000313" key="3">
    <source>
        <dbReference type="Proteomes" id="UP000597762"/>
    </source>
</evidence>
<comment type="caution">
    <text evidence="2">The sequence shown here is derived from an EMBL/GenBank/DDBJ whole genome shotgun (WGS) entry which is preliminary data.</text>
</comment>
<evidence type="ECO:0000313" key="2">
    <source>
        <dbReference type="EMBL" id="CAE1325121.1"/>
    </source>
</evidence>
<sequence length="178" mass="19962">MQESANSVISLPCSLSLSHFTLLSFPLIASSILTYPLSLFCSLFLYFPNAHILFSLISPVSVLLSLFSLSFRLSLLSVDLSLSIPLTLSFSFCNNLRSSFSLFSLSFTPFFSFSLVFSVSLVLSFHLLFNLSFSLPILFPHRFLFSHSLYFSLPLSFLRSFSILSFTASQTISHKFNS</sequence>
<gene>
    <name evidence="2" type="ORF">SPHA_74770</name>
</gene>
<keyword evidence="1" id="KW-0812">Transmembrane</keyword>
<accession>A0A812EP46</accession>
<feature type="transmembrane region" description="Helical" evidence="1">
    <location>
        <begin position="52"/>
        <end position="69"/>
    </location>
</feature>
<proteinExistence type="predicted"/>
<keyword evidence="3" id="KW-1185">Reference proteome</keyword>
<name>A0A812EP46_ACAPH</name>
<organism evidence="2 3">
    <name type="scientific">Acanthosepion pharaonis</name>
    <name type="common">Pharaoh cuttlefish</name>
    <name type="synonym">Sepia pharaonis</name>
    <dbReference type="NCBI Taxonomy" id="158019"/>
    <lineage>
        <taxon>Eukaryota</taxon>
        <taxon>Metazoa</taxon>
        <taxon>Spiralia</taxon>
        <taxon>Lophotrochozoa</taxon>
        <taxon>Mollusca</taxon>
        <taxon>Cephalopoda</taxon>
        <taxon>Coleoidea</taxon>
        <taxon>Decapodiformes</taxon>
        <taxon>Sepiida</taxon>
        <taxon>Sepiina</taxon>
        <taxon>Sepiidae</taxon>
        <taxon>Acanthosepion</taxon>
    </lineage>
</organism>
<dbReference type="Proteomes" id="UP000597762">
    <property type="component" value="Unassembled WGS sequence"/>
</dbReference>
<feature type="transmembrane region" description="Helical" evidence="1">
    <location>
        <begin position="105"/>
        <end position="129"/>
    </location>
</feature>
<dbReference type="AlphaFoldDB" id="A0A812EP46"/>
<protein>
    <submittedName>
        <fullName evidence="2">Uncharacterized protein</fullName>
    </submittedName>
</protein>
<keyword evidence="1" id="KW-0472">Membrane</keyword>
<keyword evidence="1" id="KW-1133">Transmembrane helix</keyword>
<reference evidence="2" key="1">
    <citation type="submission" date="2021-01" db="EMBL/GenBank/DDBJ databases">
        <authorList>
            <person name="Li R."/>
            <person name="Bekaert M."/>
        </authorList>
    </citation>
    <scope>NUCLEOTIDE SEQUENCE</scope>
    <source>
        <strain evidence="2">Farmed</strain>
    </source>
</reference>
<feature type="transmembrane region" description="Helical" evidence="1">
    <location>
        <begin position="20"/>
        <end position="45"/>
    </location>
</feature>
<dbReference type="EMBL" id="CAHIKZ030005439">
    <property type="protein sequence ID" value="CAE1325121.1"/>
    <property type="molecule type" value="Genomic_DNA"/>
</dbReference>
<evidence type="ECO:0000256" key="1">
    <source>
        <dbReference type="SAM" id="Phobius"/>
    </source>
</evidence>